<dbReference type="RefSeq" id="WP_286171054.1">
    <property type="nucleotide sequence ID" value="NZ_BMJD01000012.1"/>
</dbReference>
<reference evidence="2" key="1">
    <citation type="journal article" date="2014" name="Int. J. Syst. Evol. Microbiol.">
        <title>Complete genome sequence of Corynebacterium casei LMG S-19264T (=DSM 44701T), isolated from a smear-ripened cheese.</title>
        <authorList>
            <consortium name="US DOE Joint Genome Institute (JGI-PGF)"/>
            <person name="Walter F."/>
            <person name="Albersmeier A."/>
            <person name="Kalinowski J."/>
            <person name="Ruckert C."/>
        </authorList>
    </citation>
    <scope>NUCLEOTIDE SEQUENCE</scope>
    <source>
        <strain evidence="2">CGMCC 1.15454</strain>
    </source>
</reference>
<organism evidence="2 3">
    <name type="scientific">Lentibacillus populi</name>
    <dbReference type="NCBI Taxonomy" id="1827502"/>
    <lineage>
        <taxon>Bacteria</taxon>
        <taxon>Bacillati</taxon>
        <taxon>Bacillota</taxon>
        <taxon>Bacilli</taxon>
        <taxon>Bacillales</taxon>
        <taxon>Bacillaceae</taxon>
        <taxon>Lentibacillus</taxon>
    </lineage>
</organism>
<accession>A0A9W5TY62</accession>
<protein>
    <submittedName>
        <fullName evidence="2">Replication terminator protein</fullName>
    </submittedName>
</protein>
<dbReference type="Proteomes" id="UP000621492">
    <property type="component" value="Unassembled WGS sequence"/>
</dbReference>
<evidence type="ECO:0000313" key="2">
    <source>
        <dbReference type="EMBL" id="GGB41557.1"/>
    </source>
</evidence>
<keyword evidence="3" id="KW-1185">Reference proteome</keyword>
<dbReference type="EMBL" id="BMJD01000012">
    <property type="protein sequence ID" value="GGB41557.1"/>
    <property type="molecule type" value="Genomic_DNA"/>
</dbReference>
<sequence length="133" mass="14765">MDYMVDLNEFADGAFAARFNEELQKALDNIADPNTDPKKARTVTVQVKLYGDERRDVVSASVVAKSKLLPAKEADTKLLMGADDNGNVIGKELRSGVKGQMFFDNDGDIALDTGEKVNDEDPNRVINFREQRQ</sequence>
<name>A0A9W5TY62_9BACI</name>
<proteinExistence type="predicted"/>
<dbReference type="AlphaFoldDB" id="A0A9W5TY62"/>
<feature type="region of interest" description="Disordered" evidence="1">
    <location>
        <begin position="112"/>
        <end position="133"/>
    </location>
</feature>
<comment type="caution">
    <text evidence="2">The sequence shown here is derived from an EMBL/GenBank/DDBJ whole genome shotgun (WGS) entry which is preliminary data.</text>
</comment>
<feature type="compositionally biased region" description="Basic and acidic residues" evidence="1">
    <location>
        <begin position="113"/>
        <end position="133"/>
    </location>
</feature>
<evidence type="ECO:0000313" key="3">
    <source>
        <dbReference type="Proteomes" id="UP000621492"/>
    </source>
</evidence>
<gene>
    <name evidence="2" type="ORF">GCM10011409_18840</name>
</gene>
<reference evidence="2" key="2">
    <citation type="submission" date="2020-09" db="EMBL/GenBank/DDBJ databases">
        <authorList>
            <person name="Sun Q."/>
            <person name="Zhou Y."/>
        </authorList>
    </citation>
    <scope>NUCLEOTIDE SEQUENCE</scope>
    <source>
        <strain evidence="2">CGMCC 1.15454</strain>
    </source>
</reference>
<evidence type="ECO:0000256" key="1">
    <source>
        <dbReference type="SAM" id="MobiDB-lite"/>
    </source>
</evidence>